<dbReference type="AlphaFoldDB" id="A0A8H5AS89"/>
<sequence>MSSAVSGTLRTDLPRAKPNHAHTRKPNSKIGIFFWRWRMWFEATFVLSMLEPWEKIMLLTGFIFLCVLVTTGILKYLPQHLLFLHRRATYYLWGSEGDERLLWQWLGLVGDGNSGSSAHVPLSGLGLHKEL</sequence>
<dbReference type="Pfam" id="PF11779">
    <property type="entry name" value="SPT_ssu-like"/>
    <property type="match status" value="1"/>
</dbReference>
<evidence type="ECO:0000256" key="4">
    <source>
        <dbReference type="ARBA" id="ARBA00022989"/>
    </source>
</evidence>
<feature type="region of interest" description="Disordered" evidence="6">
    <location>
        <begin position="1"/>
        <end position="25"/>
    </location>
</feature>
<evidence type="ECO:0000256" key="1">
    <source>
        <dbReference type="ARBA" id="ARBA00004477"/>
    </source>
</evidence>
<keyword evidence="4 7" id="KW-1133">Transmembrane helix</keyword>
<name>A0A8H5AS89_9AGAR</name>
<keyword evidence="9" id="KW-1185">Reference proteome</keyword>
<dbReference type="GO" id="GO:0005789">
    <property type="term" value="C:endoplasmic reticulum membrane"/>
    <property type="evidence" value="ECO:0007669"/>
    <property type="project" value="UniProtKB-SubCell"/>
</dbReference>
<comment type="subcellular location">
    <subcellularLocation>
        <location evidence="1">Endoplasmic reticulum membrane</location>
        <topology evidence="1">Multi-pass membrane protein</topology>
    </subcellularLocation>
</comment>
<dbReference type="EMBL" id="JAACJJ010000058">
    <property type="protein sequence ID" value="KAF5310052.1"/>
    <property type="molecule type" value="Genomic_DNA"/>
</dbReference>
<evidence type="ECO:0000256" key="2">
    <source>
        <dbReference type="ARBA" id="ARBA00022692"/>
    </source>
</evidence>
<evidence type="ECO:0000313" key="9">
    <source>
        <dbReference type="Proteomes" id="UP000567179"/>
    </source>
</evidence>
<protein>
    <submittedName>
        <fullName evidence="8">Uncharacterized protein</fullName>
    </submittedName>
</protein>
<dbReference type="InterPro" id="IPR024512">
    <property type="entry name" value="Ser_palmitoyltrfase_ssu-like"/>
</dbReference>
<reference evidence="8 9" key="1">
    <citation type="journal article" date="2020" name="ISME J.">
        <title>Uncovering the hidden diversity of litter-decomposition mechanisms in mushroom-forming fungi.</title>
        <authorList>
            <person name="Floudas D."/>
            <person name="Bentzer J."/>
            <person name="Ahren D."/>
            <person name="Johansson T."/>
            <person name="Persson P."/>
            <person name="Tunlid A."/>
        </authorList>
    </citation>
    <scope>NUCLEOTIDE SEQUENCE [LARGE SCALE GENOMIC DNA]</scope>
    <source>
        <strain evidence="8 9">CBS 101986</strain>
    </source>
</reference>
<keyword evidence="5 7" id="KW-0472">Membrane</keyword>
<accession>A0A8H5AS89</accession>
<evidence type="ECO:0000313" key="8">
    <source>
        <dbReference type="EMBL" id="KAF5310052.1"/>
    </source>
</evidence>
<evidence type="ECO:0000256" key="5">
    <source>
        <dbReference type="ARBA" id="ARBA00023136"/>
    </source>
</evidence>
<keyword evidence="3" id="KW-0256">Endoplasmic reticulum</keyword>
<feature type="transmembrane region" description="Helical" evidence="7">
    <location>
        <begin position="56"/>
        <end position="77"/>
    </location>
</feature>
<evidence type="ECO:0000256" key="7">
    <source>
        <dbReference type="SAM" id="Phobius"/>
    </source>
</evidence>
<keyword evidence="2 7" id="KW-0812">Transmembrane</keyword>
<dbReference type="Proteomes" id="UP000567179">
    <property type="component" value="Unassembled WGS sequence"/>
</dbReference>
<organism evidence="8 9">
    <name type="scientific">Psilocybe cf. subviscida</name>
    <dbReference type="NCBI Taxonomy" id="2480587"/>
    <lineage>
        <taxon>Eukaryota</taxon>
        <taxon>Fungi</taxon>
        <taxon>Dikarya</taxon>
        <taxon>Basidiomycota</taxon>
        <taxon>Agaricomycotina</taxon>
        <taxon>Agaricomycetes</taxon>
        <taxon>Agaricomycetidae</taxon>
        <taxon>Agaricales</taxon>
        <taxon>Agaricineae</taxon>
        <taxon>Strophariaceae</taxon>
        <taxon>Psilocybe</taxon>
    </lineage>
</organism>
<evidence type="ECO:0000256" key="3">
    <source>
        <dbReference type="ARBA" id="ARBA00022824"/>
    </source>
</evidence>
<comment type="caution">
    <text evidence="8">The sequence shown here is derived from an EMBL/GenBank/DDBJ whole genome shotgun (WGS) entry which is preliminary data.</text>
</comment>
<evidence type="ECO:0000256" key="6">
    <source>
        <dbReference type="SAM" id="MobiDB-lite"/>
    </source>
</evidence>
<proteinExistence type="predicted"/>
<gene>
    <name evidence="8" type="ORF">D9619_010487</name>
</gene>